<dbReference type="Proteomes" id="UP000196151">
    <property type="component" value="Chromosome"/>
</dbReference>
<dbReference type="SUPFAM" id="SSF52540">
    <property type="entry name" value="P-loop containing nucleoside triphosphate hydrolases"/>
    <property type="match status" value="1"/>
</dbReference>
<accession>A0A200J8W4</accession>
<dbReference type="GO" id="GO:0016887">
    <property type="term" value="F:ATP hydrolysis activity"/>
    <property type="evidence" value="ECO:0007669"/>
    <property type="project" value="InterPro"/>
</dbReference>
<reference evidence="3" key="2">
    <citation type="submission" date="2017-05" db="EMBL/GenBank/DDBJ databases">
        <authorList>
            <consortium name="The Broad Institute Genomics Platform"/>
            <consortium name="The Broad Institute Genomic Center for Infectious Diseases"/>
            <person name="Earl A."/>
            <person name="Manson A."/>
            <person name="Schwartman J."/>
            <person name="Gilmore M."/>
            <person name="Abouelleil A."/>
            <person name="Cao P."/>
            <person name="Chapman S."/>
            <person name="Cusick C."/>
            <person name="Shea T."/>
            <person name="Young S."/>
            <person name="Neafsey D."/>
            <person name="Nusbaum C."/>
            <person name="Birren B."/>
        </authorList>
    </citation>
    <scope>NUCLEOTIDE SEQUENCE</scope>
    <source>
        <strain evidence="3">9D6_DIV0238</strain>
    </source>
</reference>
<proteinExistence type="predicted"/>
<dbReference type="EMBL" id="NIBQ01000002">
    <property type="protein sequence ID" value="OUZ33015.1"/>
    <property type="molecule type" value="Genomic_DNA"/>
</dbReference>
<evidence type="ECO:0000313" key="4">
    <source>
        <dbReference type="Proteomes" id="UP000196151"/>
    </source>
</evidence>
<dbReference type="PANTHER" id="PTHR42798">
    <property type="entry name" value="LIPOPROTEIN-RELEASING SYSTEM ATP-BINDING PROTEIN LOLD"/>
    <property type="match status" value="1"/>
</dbReference>
<dbReference type="Gene3D" id="3.40.50.300">
    <property type="entry name" value="P-loop containing nucleotide triphosphate hydrolases"/>
    <property type="match status" value="1"/>
</dbReference>
<sequence>MTILSLKNIVYTHKKSKVTMLKGITVDFSAGKVYGILGENNAEKTALLALLAGFGKISSGDILFKNQNFQKIDRDRYRRKEVGTVFQQYNLLSDASALTMFKLLSWRQVNDTEQFLKRLKEVGINEKQASKKIKKLSAADQQRVSLAKATLNDPEIILLDAPEKTLSELSLEAIMAYLCVYAKNENKCIIIGSQSQKIAAYVDELWGLNGGKLSFIKDNTEIDGM</sequence>
<dbReference type="PROSITE" id="PS50893">
    <property type="entry name" value="ABC_TRANSPORTER_2"/>
    <property type="match status" value="1"/>
</dbReference>
<reference evidence="3" key="3">
    <citation type="submission" date="2024-03" db="EMBL/GenBank/DDBJ databases">
        <title>The Genome Sequence of Enterococcus sp. DIV0238c.</title>
        <authorList>
            <consortium name="The Broad Institute Genomics Platform"/>
            <consortium name="The Broad Institute Microbial Omics Core"/>
            <consortium name="The Broad Institute Genomic Center for Infectious Diseases"/>
            <person name="Earl A."/>
            <person name="Manson A."/>
            <person name="Gilmore M."/>
            <person name="Schwartman J."/>
            <person name="Shea T."/>
            <person name="Abouelleil A."/>
            <person name="Cao P."/>
            <person name="Chapman S."/>
            <person name="Cusick C."/>
            <person name="Young S."/>
            <person name="Neafsey D."/>
            <person name="Nusbaum C."/>
            <person name="Birren B."/>
        </authorList>
    </citation>
    <scope>NUCLEOTIDE SEQUENCE</scope>
    <source>
        <strain evidence="3">9D6_DIV0238</strain>
    </source>
</reference>
<dbReference type="InterPro" id="IPR003439">
    <property type="entry name" value="ABC_transporter-like_ATP-bd"/>
</dbReference>
<dbReference type="InterPro" id="IPR027417">
    <property type="entry name" value="P-loop_NTPase"/>
</dbReference>
<organism evidence="2">
    <name type="scientific">Candidatus Enterococcus dunnyi</name>
    <dbReference type="NCBI Taxonomy" id="1834192"/>
    <lineage>
        <taxon>Bacteria</taxon>
        <taxon>Bacillati</taxon>
        <taxon>Bacillota</taxon>
        <taxon>Bacilli</taxon>
        <taxon>Lactobacillales</taxon>
        <taxon>Enterococcaceae</taxon>
        <taxon>Enterococcus</taxon>
    </lineage>
</organism>
<dbReference type="AlphaFoldDB" id="A0A200J8W4"/>
<dbReference type="PANTHER" id="PTHR42798:SF4">
    <property type="entry name" value="ABC TRANSPORTER DOMAIN-CONTAINING PROTEIN"/>
    <property type="match status" value="1"/>
</dbReference>
<name>A0A200J8W4_9ENTE</name>
<dbReference type="Pfam" id="PF00005">
    <property type="entry name" value="ABC_tran"/>
    <property type="match status" value="1"/>
</dbReference>
<evidence type="ECO:0000259" key="1">
    <source>
        <dbReference type="PROSITE" id="PS50893"/>
    </source>
</evidence>
<keyword evidence="4" id="KW-1185">Reference proteome</keyword>
<reference evidence="2" key="1">
    <citation type="submission" date="2017-05" db="EMBL/GenBank/DDBJ databases">
        <title>The Genome Sequence of Enterococcus sp. 9D6_DIV0238.</title>
        <authorList>
            <consortium name="The Broad Institute Genomics Platform"/>
            <consortium name="The Broad Institute Genomic Center for Infectious Diseases"/>
            <person name="Earl A."/>
            <person name="Manson A."/>
            <person name="Schwartman J."/>
            <person name="Gilmore M."/>
            <person name="Abouelleil A."/>
            <person name="Cao P."/>
            <person name="Chapman S."/>
            <person name="Cusick C."/>
            <person name="Shea T."/>
            <person name="Young S."/>
            <person name="Neafsey D."/>
            <person name="Nusbaum C."/>
            <person name="Birren B."/>
        </authorList>
    </citation>
    <scope>NUCLEOTIDE SEQUENCE [LARGE SCALE GENOMIC DNA]</scope>
    <source>
        <strain evidence="2">9D6_DIV0238</strain>
    </source>
</reference>
<gene>
    <name evidence="3" type="ORF">A5889_001354</name>
    <name evidence="2" type="ORF">A5889_001724</name>
</gene>
<feature type="domain" description="ABC transporter" evidence="1">
    <location>
        <begin position="4"/>
        <end position="225"/>
    </location>
</feature>
<protein>
    <recommendedName>
        <fullName evidence="1">ABC transporter domain-containing protein</fullName>
    </recommendedName>
</protein>
<dbReference type="EMBL" id="CP147246">
    <property type="protein sequence ID" value="WYJ93852.1"/>
    <property type="molecule type" value="Genomic_DNA"/>
</dbReference>
<evidence type="ECO:0000313" key="2">
    <source>
        <dbReference type="EMBL" id="OUZ33015.1"/>
    </source>
</evidence>
<dbReference type="GO" id="GO:0005524">
    <property type="term" value="F:ATP binding"/>
    <property type="evidence" value="ECO:0007669"/>
    <property type="project" value="InterPro"/>
</dbReference>
<evidence type="ECO:0000313" key="3">
    <source>
        <dbReference type="EMBL" id="WYJ93852.1"/>
    </source>
</evidence>